<comment type="caution">
    <text evidence="2">The sequence shown here is derived from an EMBL/GenBank/DDBJ whole genome shotgun (WGS) entry which is preliminary data.</text>
</comment>
<dbReference type="InterPro" id="IPR003673">
    <property type="entry name" value="CoA-Trfase_fam_III"/>
</dbReference>
<protein>
    <submittedName>
        <fullName evidence="2">CoA transferase</fullName>
    </submittedName>
</protein>
<keyword evidence="3" id="KW-1185">Reference proteome</keyword>
<dbReference type="InterPro" id="IPR044855">
    <property type="entry name" value="CoA-Trfase_III_dom3_sf"/>
</dbReference>
<accession>A0ABS5F1Q3</accession>
<organism evidence="2 3">
    <name type="scientific">Plastoroseomonas hellenica</name>
    <dbReference type="NCBI Taxonomy" id="2687306"/>
    <lineage>
        <taxon>Bacteria</taxon>
        <taxon>Pseudomonadati</taxon>
        <taxon>Pseudomonadota</taxon>
        <taxon>Alphaproteobacteria</taxon>
        <taxon>Acetobacterales</taxon>
        <taxon>Acetobacteraceae</taxon>
        <taxon>Plastoroseomonas</taxon>
    </lineage>
</organism>
<evidence type="ECO:0000256" key="1">
    <source>
        <dbReference type="ARBA" id="ARBA00022679"/>
    </source>
</evidence>
<dbReference type="Gene3D" id="3.30.1540.10">
    <property type="entry name" value="formyl-coa transferase, domain 3"/>
    <property type="match status" value="1"/>
</dbReference>
<dbReference type="PANTHER" id="PTHR48207:SF4">
    <property type="entry name" value="BLL6097 PROTEIN"/>
    <property type="match status" value="1"/>
</dbReference>
<proteinExistence type="predicted"/>
<evidence type="ECO:0000313" key="3">
    <source>
        <dbReference type="Proteomes" id="UP001196870"/>
    </source>
</evidence>
<dbReference type="SUPFAM" id="SSF89796">
    <property type="entry name" value="CoA-transferase family III (CaiB/BaiF)"/>
    <property type="match status" value="1"/>
</dbReference>
<sequence length="409" mass="44048">MQDATQTRASHGTLAGIRVLDLTAVLMGPFCTQILADHGAEVIKVEGPEGDTTRQLPVSPAPGLGAMFYNLNRGKRGLALDLKREEGRAALLRLAARADVFIHAMRADAMARLGLTYADLAAVNPRIIYANVYGFSRRGPYAKGPAYDDTIQAMSGMASLQGRMLGTPSYSATLVADKVSGLTALYAVLMALLHRARTGEGQEIEVGMFETMANFVLTDHINGALFDPPKGEPVYGRAASPNRRPYRTADGWIAMLVYTDKQWRAFYEAAGQPAWMRDPRYATLKDRAPHVSEVYGHLAETLLDRTTADWLARCTAAEIPAAPVNETADLLRDPHLEAVGFFIEQETAFGKVRFPGMPAWFSRTPGQITGPAPALGQDGRAVLAEAGFSEAEIDALAACGALILPADAT</sequence>
<reference evidence="3" key="1">
    <citation type="journal article" date="2021" name="Syst. Appl. Microbiol.">
        <title>Roseomonas hellenica sp. nov., isolated from roots of wild-growing Alkanna tinctoria.</title>
        <authorList>
            <person name="Rat A."/>
            <person name="Naranjo H.D."/>
            <person name="Lebbe L."/>
            <person name="Cnockaert M."/>
            <person name="Krigas N."/>
            <person name="Grigoriadou K."/>
            <person name="Maloupa E."/>
            <person name="Willems A."/>
        </authorList>
    </citation>
    <scope>NUCLEOTIDE SEQUENCE [LARGE SCALE GENOMIC DNA]</scope>
    <source>
        <strain evidence="3">LMG 31523</strain>
    </source>
</reference>
<keyword evidence="1 2" id="KW-0808">Transferase</keyword>
<dbReference type="InterPro" id="IPR023606">
    <property type="entry name" value="CoA-Trfase_III_dom_1_sf"/>
</dbReference>
<dbReference type="PANTHER" id="PTHR48207">
    <property type="entry name" value="SUCCINATE--HYDROXYMETHYLGLUTARATE COA-TRANSFERASE"/>
    <property type="match status" value="1"/>
</dbReference>
<dbReference type="InterPro" id="IPR050483">
    <property type="entry name" value="CoA-transferase_III_domain"/>
</dbReference>
<dbReference type="Proteomes" id="UP001196870">
    <property type="component" value="Unassembled WGS sequence"/>
</dbReference>
<gene>
    <name evidence="2" type="ORF">GXW71_19020</name>
</gene>
<dbReference type="Gene3D" id="3.40.50.10540">
    <property type="entry name" value="Crotonobetainyl-coa:carnitine coa-transferase, domain 1"/>
    <property type="match status" value="1"/>
</dbReference>
<evidence type="ECO:0000313" key="2">
    <source>
        <dbReference type="EMBL" id="MBR0666460.1"/>
    </source>
</evidence>
<dbReference type="RefSeq" id="WP_211854132.1">
    <property type="nucleotide sequence ID" value="NZ_JAAGBB010000023.1"/>
</dbReference>
<dbReference type="EMBL" id="JAAGBB010000023">
    <property type="protein sequence ID" value="MBR0666460.1"/>
    <property type="molecule type" value="Genomic_DNA"/>
</dbReference>
<dbReference type="GO" id="GO:0016740">
    <property type="term" value="F:transferase activity"/>
    <property type="evidence" value="ECO:0007669"/>
    <property type="project" value="UniProtKB-KW"/>
</dbReference>
<name>A0ABS5F1Q3_9PROT</name>
<dbReference type="Pfam" id="PF02515">
    <property type="entry name" value="CoA_transf_3"/>
    <property type="match status" value="1"/>
</dbReference>